<dbReference type="GO" id="GO:0005886">
    <property type="term" value="C:plasma membrane"/>
    <property type="evidence" value="ECO:0007669"/>
    <property type="project" value="TreeGrafter"/>
</dbReference>
<sequence length="232" mass="25985">MFAGVRAVDELSLSIPKEGMTSIVGPNGSGKSTLVNLLSGVLPLDGGMVIIDGVGLRVVKAYENPEHNITRTFQEVRLFEQITVWDNIMVVLTARGLLPALLERVRPAHRQRAQSILETVGLWDKRRELAMNLSYGQRKLLEIGRAMSLDVQTYLFDEPFAGLFPRMLDRVLAILKQMREDGYKIIFVSHNMDIVREMSDHLIVLDSGRLLGEGEPDEVLSRQEVIEAYLGA</sequence>
<dbReference type="GO" id="GO:0042941">
    <property type="term" value="P:D-alanine transmembrane transport"/>
    <property type="evidence" value="ECO:0007669"/>
    <property type="project" value="TreeGrafter"/>
</dbReference>
<dbReference type="Pfam" id="PF00005">
    <property type="entry name" value="ABC_tran"/>
    <property type="match status" value="1"/>
</dbReference>
<keyword evidence="1" id="KW-0813">Transport</keyword>
<evidence type="ECO:0000256" key="2">
    <source>
        <dbReference type="ARBA" id="ARBA00022741"/>
    </source>
</evidence>
<feature type="domain" description="ABC transporter" evidence="4">
    <location>
        <begin position="1"/>
        <end position="232"/>
    </location>
</feature>
<dbReference type="InterPro" id="IPR032823">
    <property type="entry name" value="BCA_ABC_TP_C"/>
</dbReference>
<dbReference type="InterPro" id="IPR027417">
    <property type="entry name" value="P-loop_NTPase"/>
</dbReference>
<dbReference type="GO" id="GO:0016887">
    <property type="term" value="F:ATP hydrolysis activity"/>
    <property type="evidence" value="ECO:0007669"/>
    <property type="project" value="InterPro"/>
</dbReference>
<dbReference type="AlphaFoldDB" id="A0AA35U0R2"/>
<dbReference type="GO" id="GO:0015192">
    <property type="term" value="F:L-phenylalanine transmembrane transporter activity"/>
    <property type="evidence" value="ECO:0007669"/>
    <property type="project" value="TreeGrafter"/>
</dbReference>
<comment type="caution">
    <text evidence="5">The sequence shown here is derived from an EMBL/GenBank/DDBJ whole genome shotgun (WGS) entry which is preliminary data.</text>
</comment>
<dbReference type="GO" id="GO:0015188">
    <property type="term" value="F:L-isoleucine transmembrane transporter activity"/>
    <property type="evidence" value="ECO:0007669"/>
    <property type="project" value="TreeGrafter"/>
</dbReference>
<evidence type="ECO:0000259" key="4">
    <source>
        <dbReference type="PROSITE" id="PS50893"/>
    </source>
</evidence>
<dbReference type="GO" id="GO:0005524">
    <property type="term" value="F:ATP binding"/>
    <property type="evidence" value="ECO:0007669"/>
    <property type="project" value="UniProtKB-KW"/>
</dbReference>
<evidence type="ECO:0000313" key="6">
    <source>
        <dbReference type="Proteomes" id="UP001174909"/>
    </source>
</evidence>
<keyword evidence="2" id="KW-0547">Nucleotide-binding</keyword>
<dbReference type="InterPro" id="IPR003439">
    <property type="entry name" value="ABC_transporter-like_ATP-bd"/>
</dbReference>
<dbReference type="PANTHER" id="PTHR45772:SF7">
    <property type="entry name" value="AMINO ACID ABC TRANSPORTER ATP-BINDING PROTEIN"/>
    <property type="match status" value="1"/>
</dbReference>
<dbReference type="GO" id="GO:0015808">
    <property type="term" value="P:L-alanine transport"/>
    <property type="evidence" value="ECO:0007669"/>
    <property type="project" value="TreeGrafter"/>
</dbReference>
<protein>
    <submittedName>
        <fullName evidence="5">High-affinity branched-chain amino acid transport ATP-binding protein BraF</fullName>
    </submittedName>
</protein>
<keyword evidence="6" id="KW-1185">Reference proteome</keyword>
<dbReference type="PANTHER" id="PTHR45772">
    <property type="entry name" value="CONSERVED COMPONENT OF ABC TRANSPORTER FOR NATURAL AMINO ACIDS-RELATED"/>
    <property type="match status" value="1"/>
</dbReference>
<evidence type="ECO:0000256" key="1">
    <source>
        <dbReference type="ARBA" id="ARBA00022448"/>
    </source>
</evidence>
<dbReference type="GO" id="GO:0005304">
    <property type="term" value="F:L-valine transmembrane transporter activity"/>
    <property type="evidence" value="ECO:0007669"/>
    <property type="project" value="TreeGrafter"/>
</dbReference>
<name>A0AA35U0R2_GEOBA</name>
<dbReference type="GO" id="GO:1903806">
    <property type="term" value="P:L-isoleucine import across plasma membrane"/>
    <property type="evidence" value="ECO:0007669"/>
    <property type="project" value="TreeGrafter"/>
</dbReference>
<proteinExistence type="predicted"/>
<dbReference type="SMART" id="SM00382">
    <property type="entry name" value="AAA"/>
    <property type="match status" value="1"/>
</dbReference>
<reference evidence="5" key="1">
    <citation type="submission" date="2023-03" db="EMBL/GenBank/DDBJ databases">
        <authorList>
            <person name="Steffen K."/>
            <person name="Cardenas P."/>
        </authorList>
    </citation>
    <scope>NUCLEOTIDE SEQUENCE</scope>
</reference>
<dbReference type="Proteomes" id="UP001174909">
    <property type="component" value="Unassembled WGS sequence"/>
</dbReference>
<dbReference type="Pfam" id="PF12399">
    <property type="entry name" value="BCA_ABC_TP_C"/>
    <property type="match status" value="1"/>
</dbReference>
<accession>A0AA35U0R2</accession>
<evidence type="ECO:0000256" key="3">
    <source>
        <dbReference type="ARBA" id="ARBA00022840"/>
    </source>
</evidence>
<gene>
    <name evidence="5" type="ORF">GBAR_LOCUS30815</name>
</gene>
<dbReference type="PROSITE" id="PS50893">
    <property type="entry name" value="ABC_TRANSPORTER_2"/>
    <property type="match status" value="1"/>
</dbReference>
<dbReference type="Gene3D" id="3.40.50.300">
    <property type="entry name" value="P-loop containing nucleotide triphosphate hydrolases"/>
    <property type="match status" value="1"/>
</dbReference>
<evidence type="ECO:0000313" key="5">
    <source>
        <dbReference type="EMBL" id="CAI8056557.1"/>
    </source>
</evidence>
<dbReference type="PROSITE" id="PS00211">
    <property type="entry name" value="ABC_TRANSPORTER_1"/>
    <property type="match status" value="1"/>
</dbReference>
<dbReference type="EMBL" id="CASHTH010004371">
    <property type="protein sequence ID" value="CAI8056557.1"/>
    <property type="molecule type" value="Genomic_DNA"/>
</dbReference>
<keyword evidence="3 5" id="KW-0067">ATP-binding</keyword>
<dbReference type="InterPro" id="IPR017871">
    <property type="entry name" value="ABC_transporter-like_CS"/>
</dbReference>
<dbReference type="GO" id="GO:1903805">
    <property type="term" value="P:L-valine import across plasma membrane"/>
    <property type="evidence" value="ECO:0007669"/>
    <property type="project" value="TreeGrafter"/>
</dbReference>
<dbReference type="InterPro" id="IPR051120">
    <property type="entry name" value="ABC_AA/LPS_Transport"/>
</dbReference>
<dbReference type="SUPFAM" id="SSF52540">
    <property type="entry name" value="P-loop containing nucleoside triphosphate hydrolases"/>
    <property type="match status" value="1"/>
</dbReference>
<organism evidence="5 6">
    <name type="scientific">Geodia barretti</name>
    <name type="common">Barrett's horny sponge</name>
    <dbReference type="NCBI Taxonomy" id="519541"/>
    <lineage>
        <taxon>Eukaryota</taxon>
        <taxon>Metazoa</taxon>
        <taxon>Porifera</taxon>
        <taxon>Demospongiae</taxon>
        <taxon>Heteroscleromorpha</taxon>
        <taxon>Tetractinellida</taxon>
        <taxon>Astrophorina</taxon>
        <taxon>Geodiidae</taxon>
        <taxon>Geodia</taxon>
    </lineage>
</organism>
<dbReference type="InterPro" id="IPR003593">
    <property type="entry name" value="AAA+_ATPase"/>
</dbReference>